<dbReference type="EMBL" id="RBNI01011270">
    <property type="protein sequence ID" value="RUP43316.1"/>
    <property type="molecule type" value="Genomic_DNA"/>
</dbReference>
<evidence type="ECO:0000313" key="3">
    <source>
        <dbReference type="Proteomes" id="UP000268093"/>
    </source>
</evidence>
<name>A0A433CXK9_9FUNG</name>
<dbReference type="AlphaFoldDB" id="A0A433CXK9"/>
<organism evidence="2 3">
    <name type="scientific">Jimgerdemannia flammicorona</name>
    <dbReference type="NCBI Taxonomy" id="994334"/>
    <lineage>
        <taxon>Eukaryota</taxon>
        <taxon>Fungi</taxon>
        <taxon>Fungi incertae sedis</taxon>
        <taxon>Mucoromycota</taxon>
        <taxon>Mucoromycotina</taxon>
        <taxon>Endogonomycetes</taxon>
        <taxon>Endogonales</taxon>
        <taxon>Endogonaceae</taxon>
        <taxon>Jimgerdemannia</taxon>
    </lineage>
</organism>
<evidence type="ECO:0000256" key="1">
    <source>
        <dbReference type="SAM" id="MobiDB-lite"/>
    </source>
</evidence>
<feature type="region of interest" description="Disordered" evidence="1">
    <location>
        <begin position="20"/>
        <end position="64"/>
    </location>
</feature>
<reference evidence="2 3" key="1">
    <citation type="journal article" date="2018" name="New Phytol.">
        <title>Phylogenomics of Endogonaceae and evolution of mycorrhizas within Mucoromycota.</title>
        <authorList>
            <person name="Chang Y."/>
            <person name="Desiro A."/>
            <person name="Na H."/>
            <person name="Sandor L."/>
            <person name="Lipzen A."/>
            <person name="Clum A."/>
            <person name="Barry K."/>
            <person name="Grigoriev I.V."/>
            <person name="Martin F.M."/>
            <person name="Stajich J.E."/>
            <person name="Smith M.E."/>
            <person name="Bonito G."/>
            <person name="Spatafora J.W."/>
        </authorList>
    </citation>
    <scope>NUCLEOTIDE SEQUENCE [LARGE SCALE GENOMIC DNA]</scope>
    <source>
        <strain evidence="2 3">GMNB39</strain>
    </source>
</reference>
<protein>
    <submittedName>
        <fullName evidence="2">Uncharacterized protein</fullName>
    </submittedName>
</protein>
<proteinExistence type="predicted"/>
<dbReference type="Proteomes" id="UP000268093">
    <property type="component" value="Unassembled WGS sequence"/>
</dbReference>
<feature type="compositionally biased region" description="Low complexity" evidence="1">
    <location>
        <begin position="22"/>
        <end position="56"/>
    </location>
</feature>
<gene>
    <name evidence="2" type="ORF">BC936DRAFT_137348</name>
</gene>
<comment type="caution">
    <text evidence="2">The sequence shown here is derived from an EMBL/GenBank/DDBJ whole genome shotgun (WGS) entry which is preliminary data.</text>
</comment>
<accession>A0A433CXK9</accession>
<evidence type="ECO:0000313" key="2">
    <source>
        <dbReference type="EMBL" id="RUP43316.1"/>
    </source>
</evidence>
<sequence>MPFLTKVGKFRLVSLERFLPATRHSPSTTRHSPSTTRHSPSTTCHSPSTTRHSPSTTRHHLPSATDIFIFPESRAF</sequence>
<keyword evidence="3" id="KW-1185">Reference proteome</keyword>